<feature type="transmembrane region" description="Helical" evidence="10">
    <location>
        <begin position="12"/>
        <end position="32"/>
    </location>
</feature>
<name>A0ABW1L1D0_9PROT</name>
<dbReference type="EC" id="3.4.23.43" evidence="9"/>
<comment type="caution">
    <text evidence="13">The sequence shown here is derived from an EMBL/GenBank/DDBJ whole genome shotgun (WGS) entry which is preliminary data.</text>
</comment>
<keyword evidence="9" id="KW-0645">Protease</keyword>
<comment type="catalytic activity">
    <reaction evidence="9">
        <text>Typically cleaves a -Gly-|-Phe- bond to release an N-terminal, basic peptide of 5-8 residues from type IV prepilin, and then N-methylates the new N-terminal amino group, the methyl donor being S-adenosyl-L-methionine.</text>
        <dbReference type="EC" id="3.4.23.43"/>
    </reaction>
</comment>
<dbReference type="EMBL" id="JBHPON010000002">
    <property type="protein sequence ID" value="MFC6036737.1"/>
    <property type="molecule type" value="Genomic_DNA"/>
</dbReference>
<dbReference type="PANTHER" id="PTHR30487">
    <property type="entry name" value="TYPE 4 PREPILIN-LIKE PROTEINS LEADER PEPTIDE-PROCESSING ENZYME"/>
    <property type="match status" value="1"/>
</dbReference>
<keyword evidence="7 10" id="KW-0472">Membrane</keyword>
<feature type="transmembrane region" description="Helical" evidence="10">
    <location>
        <begin position="164"/>
        <end position="182"/>
    </location>
</feature>
<feature type="transmembrane region" description="Helical" evidence="10">
    <location>
        <begin position="218"/>
        <end position="235"/>
    </location>
</feature>
<evidence type="ECO:0000256" key="2">
    <source>
        <dbReference type="ARBA" id="ARBA00005801"/>
    </source>
</evidence>
<evidence type="ECO:0000313" key="14">
    <source>
        <dbReference type="Proteomes" id="UP001596116"/>
    </source>
</evidence>
<keyword evidence="6 10" id="KW-1133">Transmembrane helix</keyword>
<evidence type="ECO:0000256" key="5">
    <source>
        <dbReference type="ARBA" id="ARBA00022692"/>
    </source>
</evidence>
<evidence type="ECO:0000256" key="7">
    <source>
        <dbReference type="ARBA" id="ARBA00023136"/>
    </source>
</evidence>
<evidence type="ECO:0000259" key="12">
    <source>
        <dbReference type="Pfam" id="PF06750"/>
    </source>
</evidence>
<feature type="domain" description="Prepilin type IV endopeptidase peptidase" evidence="11">
    <location>
        <begin position="121"/>
        <end position="228"/>
    </location>
</feature>
<keyword evidence="4" id="KW-0997">Cell inner membrane</keyword>
<proteinExistence type="inferred from homology"/>
<evidence type="ECO:0000256" key="8">
    <source>
        <dbReference type="RuleBase" id="RU003793"/>
    </source>
</evidence>
<dbReference type="Pfam" id="PF01478">
    <property type="entry name" value="Peptidase_A24"/>
    <property type="match status" value="1"/>
</dbReference>
<keyword evidence="14" id="KW-1185">Reference proteome</keyword>
<evidence type="ECO:0000256" key="10">
    <source>
        <dbReference type="SAM" id="Phobius"/>
    </source>
</evidence>
<dbReference type="EC" id="2.1.1.-" evidence="9"/>
<organism evidence="13 14">
    <name type="scientific">Hyphococcus aureus</name>
    <dbReference type="NCBI Taxonomy" id="2666033"/>
    <lineage>
        <taxon>Bacteria</taxon>
        <taxon>Pseudomonadati</taxon>
        <taxon>Pseudomonadota</taxon>
        <taxon>Alphaproteobacteria</taxon>
        <taxon>Parvularculales</taxon>
        <taxon>Parvularculaceae</taxon>
        <taxon>Hyphococcus</taxon>
    </lineage>
</organism>
<dbReference type="InterPro" id="IPR014032">
    <property type="entry name" value="Peptidase_A24A_bac"/>
</dbReference>
<evidence type="ECO:0000256" key="9">
    <source>
        <dbReference type="RuleBase" id="RU003794"/>
    </source>
</evidence>
<comment type="subcellular location">
    <subcellularLocation>
        <location evidence="1">Cell inner membrane</location>
        <topology evidence="1">Multi-pass membrane protein</topology>
    </subcellularLocation>
    <subcellularLocation>
        <location evidence="9">Cell membrane</location>
        <topology evidence="9">Multi-pass membrane protein</topology>
    </subcellularLocation>
</comment>
<keyword evidence="9" id="KW-0808">Transferase</keyword>
<reference evidence="13 14" key="1">
    <citation type="submission" date="2024-09" db="EMBL/GenBank/DDBJ databases">
        <authorList>
            <person name="Zhang Z.-H."/>
        </authorList>
    </citation>
    <scope>NUCLEOTIDE SEQUENCE [LARGE SCALE GENOMIC DNA]</scope>
    <source>
        <strain evidence="13 14">HHTR114</strain>
    </source>
</reference>
<dbReference type="Gene3D" id="1.20.120.1220">
    <property type="match status" value="1"/>
</dbReference>
<keyword evidence="5 9" id="KW-0812">Transmembrane</keyword>
<comment type="function">
    <text evidence="9">Plays an essential role in type IV pili and type II pseudopili formation by proteolytically removing the leader sequence from substrate proteins and subsequently monomethylating the alpha-amino group of the newly exposed N-terminal phenylalanine.</text>
</comment>
<dbReference type="Pfam" id="PF06750">
    <property type="entry name" value="A24_N_bact"/>
    <property type="match status" value="1"/>
</dbReference>
<protein>
    <recommendedName>
        <fullName evidence="9">Prepilin leader peptidase/N-methyltransferase</fullName>
        <ecNumber evidence="9">2.1.1.-</ecNumber>
        <ecNumber evidence="9">3.4.23.43</ecNumber>
    </recommendedName>
</protein>
<dbReference type="InterPro" id="IPR010627">
    <property type="entry name" value="Prepilin_pept_A24_N"/>
</dbReference>
<dbReference type="GO" id="GO:0016787">
    <property type="term" value="F:hydrolase activity"/>
    <property type="evidence" value="ECO:0007669"/>
    <property type="project" value="UniProtKB-KW"/>
</dbReference>
<evidence type="ECO:0000256" key="6">
    <source>
        <dbReference type="ARBA" id="ARBA00022989"/>
    </source>
</evidence>
<comment type="similarity">
    <text evidence="2 8">Belongs to the peptidase A24 family.</text>
</comment>
<feature type="transmembrane region" description="Helical" evidence="10">
    <location>
        <begin position="139"/>
        <end position="158"/>
    </location>
</feature>
<keyword evidence="9 13" id="KW-0378">Hydrolase</keyword>
<dbReference type="InterPro" id="IPR000045">
    <property type="entry name" value="Prepilin_IV_endopep_pep"/>
</dbReference>
<gene>
    <name evidence="13" type="ORF">ACFMB1_14355</name>
</gene>
<keyword evidence="3" id="KW-1003">Cell membrane</keyword>
<dbReference type="RefSeq" id="WP_379882022.1">
    <property type="nucleotide sequence ID" value="NZ_JBHPON010000002.1"/>
</dbReference>
<sequence>MESSGAMTLNWVFYVTAAAFGAVIGSFLNVLIHRGPAFWKLVDDETRGDLISPRSYCPSCRKTIRSVHLIPLASYMMLGGKCANCGASIALRYPLVELAGALSGVAALALFGLSMEAAGVFFFFMVMIALAAIDAETGYLPDMLTLPLLIIGIIANAFDLFNATLGGAVLGVIIGYGAFRLVDIVFLKLRGIEGLGQGDAKLLAAIGAWFGWPVLPPVVFLAAIFALIGVGIASLRGAKIGKETPVPFGPALAAAAASAMIAHGLRLPYFA</sequence>
<dbReference type="PANTHER" id="PTHR30487:SF0">
    <property type="entry name" value="PREPILIN LEADER PEPTIDASE_N-METHYLTRANSFERASE-RELATED"/>
    <property type="match status" value="1"/>
</dbReference>
<accession>A0ABW1L1D0</accession>
<evidence type="ECO:0000256" key="4">
    <source>
        <dbReference type="ARBA" id="ARBA00022519"/>
    </source>
</evidence>
<dbReference type="InterPro" id="IPR050882">
    <property type="entry name" value="Prepilin_peptidase/N-MTase"/>
</dbReference>
<dbReference type="Proteomes" id="UP001596116">
    <property type="component" value="Unassembled WGS sequence"/>
</dbReference>
<evidence type="ECO:0000256" key="1">
    <source>
        <dbReference type="ARBA" id="ARBA00004429"/>
    </source>
</evidence>
<feature type="transmembrane region" description="Helical" evidence="10">
    <location>
        <begin position="247"/>
        <end position="265"/>
    </location>
</feature>
<dbReference type="PRINTS" id="PR00864">
    <property type="entry name" value="PREPILNPTASE"/>
</dbReference>
<keyword evidence="9" id="KW-0489">Methyltransferase</keyword>
<keyword evidence="9" id="KW-0511">Multifunctional enzyme</keyword>
<evidence type="ECO:0000259" key="11">
    <source>
        <dbReference type="Pfam" id="PF01478"/>
    </source>
</evidence>
<evidence type="ECO:0000256" key="3">
    <source>
        <dbReference type="ARBA" id="ARBA00022475"/>
    </source>
</evidence>
<feature type="domain" description="Prepilin peptidase A24 N-terminal" evidence="12">
    <location>
        <begin position="20"/>
        <end position="108"/>
    </location>
</feature>
<feature type="transmembrane region" description="Helical" evidence="10">
    <location>
        <begin position="105"/>
        <end position="132"/>
    </location>
</feature>
<evidence type="ECO:0000313" key="13">
    <source>
        <dbReference type="EMBL" id="MFC6036737.1"/>
    </source>
</evidence>